<feature type="compositionally biased region" description="Acidic residues" evidence="8">
    <location>
        <begin position="273"/>
        <end position="282"/>
    </location>
</feature>
<evidence type="ECO:0000256" key="2">
    <source>
        <dbReference type="ARBA" id="ARBA00023010"/>
    </source>
</evidence>
<evidence type="ECO:0000256" key="8">
    <source>
        <dbReference type="SAM" id="MobiDB-lite"/>
    </source>
</evidence>
<dbReference type="EMBL" id="BCLY01000008">
    <property type="protein sequence ID" value="GAQ06477.1"/>
    <property type="molecule type" value="Genomic_DNA"/>
</dbReference>
<feature type="domain" description="Peroxisome membrane anchor protein Pex14p N-terminal" evidence="9">
    <location>
        <begin position="66"/>
        <end position="109"/>
    </location>
</feature>
<evidence type="ECO:0000313" key="11">
    <source>
        <dbReference type="Proteomes" id="UP000051487"/>
    </source>
</evidence>
<evidence type="ECO:0000256" key="6">
    <source>
        <dbReference type="ARBA" id="ARBA00046271"/>
    </source>
</evidence>
<dbReference type="Pfam" id="PF04695">
    <property type="entry name" value="Pex14_N"/>
    <property type="match status" value="1"/>
</dbReference>
<dbReference type="InterPro" id="IPR006785">
    <property type="entry name" value="Pex14_N"/>
</dbReference>
<comment type="similarity">
    <text evidence="1 7">Belongs to the peroxin-14 family.</text>
</comment>
<feature type="region of interest" description="Disordered" evidence="8">
    <location>
        <begin position="30"/>
        <end position="69"/>
    </location>
</feature>
<evidence type="ECO:0000259" key="9">
    <source>
        <dbReference type="Pfam" id="PF04695"/>
    </source>
</evidence>
<dbReference type="InterPro" id="IPR036388">
    <property type="entry name" value="WH-like_DNA-bd_sf"/>
</dbReference>
<evidence type="ECO:0000256" key="7">
    <source>
        <dbReference type="RuleBase" id="RU367032"/>
    </source>
</evidence>
<gene>
    <name evidence="10" type="ORF">ALT_3798</name>
</gene>
<dbReference type="Gene3D" id="1.10.10.10">
    <property type="entry name" value="Winged helix-like DNA-binding domain superfamily/Winged helix DNA-binding domain"/>
    <property type="match status" value="1"/>
</dbReference>
<evidence type="ECO:0000256" key="5">
    <source>
        <dbReference type="ARBA" id="ARBA00029691"/>
    </source>
</evidence>
<protein>
    <recommendedName>
        <fullName evidence="4 7">Peroxisomal membrane protein PEX14</fullName>
    </recommendedName>
    <alternativeName>
        <fullName evidence="5 7">Peroxin-14</fullName>
    </alternativeName>
</protein>
<feature type="compositionally biased region" description="Low complexity" evidence="8">
    <location>
        <begin position="117"/>
        <end position="169"/>
    </location>
</feature>
<feature type="region of interest" description="Disordered" evidence="8">
    <location>
        <begin position="253"/>
        <end position="286"/>
    </location>
</feature>
<organism evidence="10 11">
    <name type="scientific">Aspergillus lentulus</name>
    <dbReference type="NCBI Taxonomy" id="293939"/>
    <lineage>
        <taxon>Eukaryota</taxon>
        <taxon>Fungi</taxon>
        <taxon>Dikarya</taxon>
        <taxon>Ascomycota</taxon>
        <taxon>Pezizomycotina</taxon>
        <taxon>Eurotiomycetes</taxon>
        <taxon>Eurotiomycetidae</taxon>
        <taxon>Eurotiales</taxon>
        <taxon>Aspergillaceae</taxon>
        <taxon>Aspergillus</taxon>
        <taxon>Aspergillus subgen. Fumigati</taxon>
    </lineage>
</organism>
<sequence length="446" mass="47933">MSISPYLLRHFTLSLKYLSLSLVERNMSDIKPKSPSIPQWQQPAAASTNTDNSTSTPSPSSDDTPRSDLIEQARKFLQDDSIRDAPIDRKIAFLESKGLRNEEIDSLLAISRDADQSSSSSAEGNKSTPDSSTSPTSNESQSPKKTSSSSPTSSTSSSTTPAAPTASKDSAPRDVPPIITYPEFLIQQSKPPPLVTLRSILYTLYGAAGLGASLYGASEYLVKPMLATLTSARHELAQTANTNLQKLNEKLEQNVSRIPPHPSAKDTKQTEPADSEDDEDSVTSDPTELFHRDVATQTSQDLDASTLPHKADQHAADEPTPDPTATVNTHLKRLENITSHLREVASTEKESGALDDSVRTRLNELHHYLDGLLYSRSSYSSVTAYGVYSTPGLETTSGPSAGISKAEEDAMASFRADIRGVKGALLSARNFPASRGRAGSGILSGR</sequence>
<feature type="region of interest" description="Disordered" evidence="8">
    <location>
        <begin position="298"/>
        <end position="326"/>
    </location>
</feature>
<dbReference type="PANTHER" id="PTHR23058">
    <property type="entry name" value="PEROXISOMAL MEMBRANE PROTEIN PEX14"/>
    <property type="match status" value="1"/>
</dbReference>
<evidence type="ECO:0000256" key="3">
    <source>
        <dbReference type="ARBA" id="ARBA00023140"/>
    </source>
</evidence>
<dbReference type="GO" id="GO:0005778">
    <property type="term" value="C:peroxisomal membrane"/>
    <property type="evidence" value="ECO:0007669"/>
    <property type="project" value="UniProtKB-SubCell"/>
</dbReference>
<dbReference type="FunFam" id="1.10.10.10:FF:000547">
    <property type="entry name" value="Peroxisomal membrane protein PEX14"/>
    <property type="match status" value="1"/>
</dbReference>
<name>A0AAN4PH52_ASPLE</name>
<evidence type="ECO:0000256" key="1">
    <source>
        <dbReference type="ARBA" id="ARBA00005443"/>
    </source>
</evidence>
<keyword evidence="7" id="KW-0653">Protein transport</keyword>
<dbReference type="PANTHER" id="PTHR23058:SF5">
    <property type="entry name" value="PEROXISOMAL MEMBRANE PROTEIN PEX14"/>
    <property type="match status" value="1"/>
</dbReference>
<keyword evidence="7" id="KW-0813">Transport</keyword>
<dbReference type="GO" id="GO:0005102">
    <property type="term" value="F:signaling receptor binding"/>
    <property type="evidence" value="ECO:0007669"/>
    <property type="project" value="TreeGrafter"/>
</dbReference>
<comment type="function">
    <text evidence="7">Component of the PEX13-PEX14 docking complex, a translocon channel that specifically mediates the import of peroxisomal cargo proteins bound to PEX5 receptor. The PEX13-PEX14 docking complex forms a large import pore which can be opened to a diameter of about 9 nm. Mechanistically, PEX5 receptor along with cargo proteins associates with the PEX14 subunit of the PEX13-PEX14 docking complex in the cytosol, leading to the insertion of the receptor into the organelle membrane with the concomitant translocation of the cargo into the peroxisome matrix.</text>
</comment>
<dbReference type="Proteomes" id="UP000051487">
    <property type="component" value="Unassembled WGS sequence"/>
</dbReference>
<dbReference type="GO" id="GO:1990429">
    <property type="term" value="C:peroxisomal importomer complex"/>
    <property type="evidence" value="ECO:0007669"/>
    <property type="project" value="TreeGrafter"/>
</dbReference>
<dbReference type="InterPro" id="IPR025655">
    <property type="entry name" value="PEX14"/>
</dbReference>
<evidence type="ECO:0000256" key="4">
    <source>
        <dbReference type="ARBA" id="ARBA00029502"/>
    </source>
</evidence>
<evidence type="ECO:0000313" key="10">
    <source>
        <dbReference type="EMBL" id="GAQ06477.1"/>
    </source>
</evidence>
<keyword evidence="7" id="KW-0472">Membrane</keyword>
<comment type="caution">
    <text evidence="10">The sequence shown here is derived from an EMBL/GenBank/DDBJ whole genome shotgun (WGS) entry which is preliminary data.</text>
</comment>
<feature type="compositionally biased region" description="Low complexity" evidence="8">
    <location>
        <begin position="43"/>
        <end position="62"/>
    </location>
</feature>
<dbReference type="AlphaFoldDB" id="A0AAN4PH52"/>
<dbReference type="GO" id="GO:0016560">
    <property type="term" value="P:protein import into peroxisome matrix, docking"/>
    <property type="evidence" value="ECO:0007669"/>
    <property type="project" value="UniProtKB-UniRule"/>
</dbReference>
<reference evidence="10 11" key="1">
    <citation type="submission" date="2015-11" db="EMBL/GenBank/DDBJ databases">
        <title>Aspergillus lentulus strain IFM 54703T.</title>
        <authorList>
            <person name="Kusuya Y."/>
            <person name="Sakai K."/>
            <person name="Kamei K."/>
            <person name="Takahashi H."/>
            <person name="Yaguchi T."/>
        </authorList>
    </citation>
    <scope>NUCLEOTIDE SEQUENCE [LARGE SCALE GENOMIC DNA]</scope>
    <source>
        <strain evidence="10 11">IFM 54703</strain>
    </source>
</reference>
<proteinExistence type="inferred from homology"/>
<comment type="subcellular location">
    <subcellularLocation>
        <location evidence="6 7">Peroxisome membrane</location>
    </subcellularLocation>
</comment>
<feature type="region of interest" description="Disordered" evidence="8">
    <location>
        <begin position="112"/>
        <end position="175"/>
    </location>
</feature>
<keyword evidence="3 7" id="KW-0576">Peroxisome</keyword>
<accession>A0AAN4PH52</accession>
<keyword evidence="2" id="KW-0811">Translocation</keyword>